<evidence type="ECO:0000256" key="1">
    <source>
        <dbReference type="SAM" id="MobiDB-lite"/>
    </source>
</evidence>
<keyword evidence="3" id="KW-1185">Reference proteome</keyword>
<dbReference type="RefSeq" id="WP_207614910.1">
    <property type="nucleotide sequence ID" value="NZ_JAFNLL010000005.1"/>
</dbReference>
<accession>A0A939HGU6</accession>
<dbReference type="Pfam" id="PF23899">
    <property type="entry name" value="SU10_portal"/>
    <property type="match status" value="1"/>
</dbReference>
<reference evidence="2" key="1">
    <citation type="submission" date="2021-03" db="EMBL/GenBank/DDBJ databases">
        <title>A new species, PO-11, isolated from a karst cave deposit.</title>
        <authorList>
            <person name="Zhaoxiaoyong W."/>
        </authorList>
    </citation>
    <scope>NUCLEOTIDE SEQUENCE</scope>
    <source>
        <strain evidence="2">PO-11</strain>
    </source>
</reference>
<dbReference type="InterPro" id="IPR056909">
    <property type="entry name" value="SU10_portal"/>
</dbReference>
<dbReference type="EMBL" id="JAFNLL010000005">
    <property type="protein sequence ID" value="MBO1267083.1"/>
    <property type="molecule type" value="Genomic_DNA"/>
</dbReference>
<name>A0A939HGU6_9MICC</name>
<evidence type="ECO:0008006" key="4">
    <source>
        <dbReference type="Google" id="ProtNLM"/>
    </source>
</evidence>
<feature type="region of interest" description="Disordered" evidence="1">
    <location>
        <begin position="556"/>
        <end position="583"/>
    </location>
</feature>
<dbReference type="Proteomes" id="UP000664164">
    <property type="component" value="Unassembled WGS sequence"/>
</dbReference>
<dbReference type="AlphaFoldDB" id="A0A939HGU6"/>
<gene>
    <name evidence="2" type="ORF">J1902_03660</name>
</gene>
<organism evidence="2 3">
    <name type="scientific">Arthrobacter cavernae</name>
    <dbReference type="NCBI Taxonomy" id="2817681"/>
    <lineage>
        <taxon>Bacteria</taxon>
        <taxon>Bacillati</taxon>
        <taxon>Actinomycetota</taxon>
        <taxon>Actinomycetes</taxon>
        <taxon>Micrococcales</taxon>
        <taxon>Micrococcaceae</taxon>
        <taxon>Arthrobacter</taxon>
    </lineage>
</organism>
<sequence length="583" mass="66673">MKRFNESWDYAKDNWHAKWDRDNKHYDSERAEAQYQGTTDTFIPLPFSTVETMTSALNNADLRFDYTSGDPMKRVDTRPLNALVDEWAEDDGWDLSFEESYRETFIVGMDGNMLTWEGDHPHLESYAMRDIIIDPTVRNPAELQKPGRYAGRRFFVRKGDLDDIEVLDSDPKSNTFGEMIPRYKKEDGTSKGQQEPTDKELKEMFSGSVLNKPNDNQDEIIEIWDIDRVVTIKNRCYVIEDVVNPHKARHEFLLTQQYLQGVDEPDELAVKEATDKAKAEAKGLNPFFFRNYRRKSLMYAKGELDSIHKEVERLNDMTNMETDNLIKHVAPQKELDPEYEDWQDLIDDDPGTVYPFKPGSLQDRQPPSLPANAFANRQDAKNDIREATAIDQLAKGVQNVKDTTATEVQAQLQQTGQRIQSKARIFKKDAFYWMGFILMRLVQLYVDEPLVVKVPGATVNKEEVFAKYGIELPQGTAIFDPADYVGEWRPRVVLEVDGEHKQSEERRIARENYQILIQDPTNNLEEAKKILYPKMFDMDKDDLAAIMTPAVAPEMPMGSEGALPPEMGAPSAQLPAPAGAPGV</sequence>
<proteinExistence type="predicted"/>
<evidence type="ECO:0000313" key="2">
    <source>
        <dbReference type="EMBL" id="MBO1267083.1"/>
    </source>
</evidence>
<protein>
    <recommendedName>
        <fullName evidence="4">Portal protein</fullName>
    </recommendedName>
</protein>
<evidence type="ECO:0000313" key="3">
    <source>
        <dbReference type="Proteomes" id="UP000664164"/>
    </source>
</evidence>
<comment type="caution">
    <text evidence="2">The sequence shown here is derived from an EMBL/GenBank/DDBJ whole genome shotgun (WGS) entry which is preliminary data.</text>
</comment>